<protein>
    <submittedName>
        <fullName evidence="1">Uncharacterized protein</fullName>
    </submittedName>
</protein>
<dbReference type="Proteomes" id="UP001472677">
    <property type="component" value="Unassembled WGS sequence"/>
</dbReference>
<keyword evidence="2" id="KW-1185">Reference proteome</keyword>
<comment type="caution">
    <text evidence="1">The sequence shown here is derived from an EMBL/GenBank/DDBJ whole genome shotgun (WGS) entry which is preliminary data.</text>
</comment>
<reference evidence="1 2" key="1">
    <citation type="journal article" date="2024" name="G3 (Bethesda)">
        <title>Genome assembly of Hibiscus sabdariffa L. provides insights into metabolisms of medicinal natural products.</title>
        <authorList>
            <person name="Kim T."/>
        </authorList>
    </citation>
    <scope>NUCLEOTIDE SEQUENCE [LARGE SCALE GENOMIC DNA]</scope>
    <source>
        <strain evidence="1">TK-2024</strain>
        <tissue evidence="1">Old leaves</tissue>
    </source>
</reference>
<accession>A0ABR2BWJ8</accession>
<proteinExistence type="predicted"/>
<gene>
    <name evidence="1" type="ORF">V6N12_038094</name>
</gene>
<evidence type="ECO:0000313" key="1">
    <source>
        <dbReference type="EMBL" id="KAK8511491.1"/>
    </source>
</evidence>
<name>A0ABR2BWJ8_9ROSI</name>
<evidence type="ECO:0000313" key="2">
    <source>
        <dbReference type="Proteomes" id="UP001472677"/>
    </source>
</evidence>
<dbReference type="EMBL" id="JBBPBM010000078">
    <property type="protein sequence ID" value="KAK8511491.1"/>
    <property type="molecule type" value="Genomic_DNA"/>
</dbReference>
<sequence>MEVVVGLRLDYGSARWGILLEVSLGGCSTRGKGLENGGFRWKNGENGDARIVGRMGMMVEGSWVDGCVKPGALEMGRRYHIRWSTPMLLARASSVLTSPPEELPLGLSLGLTLSIFAR</sequence>
<organism evidence="1 2">
    <name type="scientific">Hibiscus sabdariffa</name>
    <name type="common">roselle</name>
    <dbReference type="NCBI Taxonomy" id="183260"/>
    <lineage>
        <taxon>Eukaryota</taxon>
        <taxon>Viridiplantae</taxon>
        <taxon>Streptophyta</taxon>
        <taxon>Embryophyta</taxon>
        <taxon>Tracheophyta</taxon>
        <taxon>Spermatophyta</taxon>
        <taxon>Magnoliopsida</taxon>
        <taxon>eudicotyledons</taxon>
        <taxon>Gunneridae</taxon>
        <taxon>Pentapetalae</taxon>
        <taxon>rosids</taxon>
        <taxon>malvids</taxon>
        <taxon>Malvales</taxon>
        <taxon>Malvaceae</taxon>
        <taxon>Malvoideae</taxon>
        <taxon>Hibiscus</taxon>
    </lineage>
</organism>